<evidence type="ECO:0000256" key="5">
    <source>
        <dbReference type="ARBA" id="ARBA00022884"/>
    </source>
</evidence>
<comment type="subcellular location">
    <subcellularLocation>
        <location evidence="6">Plastid</location>
        <location evidence="6">Chloroplast</location>
    </subcellularLocation>
</comment>
<feature type="domain" description="Maturase MatK N-terminal" evidence="9">
    <location>
        <begin position="1"/>
        <end position="336"/>
    </location>
</feature>
<sequence length="509" mass="60260">MEKLQGYLEIDRSRQQHFLYPLLFQEYIYALAHDHGLNGSIFYEPMENLGYDNKSSSLIVKRLITRMHQQNHFIISVNDSNQNRFVGHNKNFYSQMVSEGFAVIVEIPFSLRLVSSLEEKEIAKSHNLRSIHSIFPFFEDKFSHLNRVSDILIPHPIHLEILVQILHCWIQDVPSLHLLRFFLHEYRNSNSLITPKKSISFFSNSKENQRFFLFLYNSHVYECESVLVFLRKQSSHLRSTSSGAFLERTHFYGKIEHLVVVLHNDFQKTLWLFKDPFMHYVRYQGKSLLASKGTHLLMKKWKYHLVHFWQCHFYLWSQLDRIHINQLYNNSFYFLGYLSSVRLNPSVVRSQMLENSFLIDTSIKKFETLVPIIPLIGSLAKAKFCNVSGHPISKSVWADSSDSDILNRFGRIYRNLSHYHSGSSKRQTLYRIKYILRLSCARTLARKHKSTVRAFLKRLGSEFLEEFLTEEEQVLSLIFPRTSSPSYRSHRERIWFLDIIRINDLANYS</sequence>
<comment type="similarity">
    <text evidence="1 6">Belongs to the intron maturase 2 family. MatK subfamily.</text>
</comment>
<keyword evidence="7 11" id="KW-0150">Chloroplast</keyword>
<organism evidence="11">
    <name type="scientific">Degeneria roseiflora</name>
    <dbReference type="NCBI Taxonomy" id="152792"/>
    <lineage>
        <taxon>Eukaryota</taxon>
        <taxon>Viridiplantae</taxon>
        <taxon>Streptophyta</taxon>
        <taxon>Embryophyta</taxon>
        <taxon>Tracheophyta</taxon>
        <taxon>Spermatophyta</taxon>
        <taxon>Magnoliopsida</taxon>
        <taxon>Magnoliidae</taxon>
        <taxon>Magnoliales</taxon>
        <taxon>Degeneriaceae</taxon>
        <taxon>Degeneria</taxon>
    </lineage>
</organism>
<evidence type="ECO:0000259" key="8">
    <source>
        <dbReference type="Pfam" id="PF01348"/>
    </source>
</evidence>
<keyword evidence="3 6" id="KW-0507">mRNA processing</keyword>
<feature type="domain" description="Domain X" evidence="8">
    <location>
        <begin position="365"/>
        <end position="483"/>
    </location>
</feature>
<comment type="function">
    <text evidence="6 7">Usually encoded in the trnK tRNA gene intron. Probably assists in splicing its own and other chloroplast group II introns.</text>
</comment>
<reference evidence="10" key="2">
    <citation type="journal article" date="2003" name="Bot. J. Linn. Soc.">
        <title>Phylogenetic analysis of Magnoliales and Myristicaceae based on multiple data sets: implications for character evolution.</title>
        <authorList>
            <person name="Sauquet H."/>
            <person name="Doyle J.A."/>
            <person name="Scharaschkin T."/>
            <person name="Borsch T."/>
            <person name="Hilu K.W."/>
            <person name="Chatrou L.W."/>
            <person name="Le Thomas A."/>
        </authorList>
    </citation>
    <scope>NUCLEOTIDE SEQUENCE</scope>
</reference>
<dbReference type="InterPro" id="IPR024937">
    <property type="entry name" value="Domain_X"/>
</dbReference>
<dbReference type="InterPro" id="IPR002866">
    <property type="entry name" value="Maturase_MatK"/>
</dbReference>
<evidence type="ECO:0000259" key="9">
    <source>
        <dbReference type="Pfam" id="PF01824"/>
    </source>
</evidence>
<dbReference type="HAMAP" id="MF_01390">
    <property type="entry name" value="MatK"/>
    <property type="match status" value="1"/>
</dbReference>
<evidence type="ECO:0000256" key="6">
    <source>
        <dbReference type="HAMAP-Rule" id="MF_01390"/>
    </source>
</evidence>
<dbReference type="GO" id="GO:0003723">
    <property type="term" value="F:RNA binding"/>
    <property type="evidence" value="ECO:0007669"/>
    <property type="project" value="UniProtKB-KW"/>
</dbReference>
<dbReference type="PANTHER" id="PTHR34811">
    <property type="entry name" value="MATURASE K"/>
    <property type="match status" value="1"/>
</dbReference>
<dbReference type="GO" id="GO:0008380">
    <property type="term" value="P:RNA splicing"/>
    <property type="evidence" value="ECO:0007669"/>
    <property type="project" value="UniProtKB-UniRule"/>
</dbReference>
<reference evidence="11" key="1">
    <citation type="submission" date="2001-02" db="EMBL/GenBank/DDBJ databases">
        <title>Molecuar phylogeny of Magnoliaceae.</title>
        <authorList>
            <person name="Azuma H."/>
            <person name="Garcia-Franco J.G."/>
            <person name="Rico-Gray V."/>
            <person name="Thien L.B."/>
        </authorList>
    </citation>
    <scope>NUCLEOTIDE SEQUENCE</scope>
</reference>
<proteinExistence type="inferred from homology"/>
<evidence type="ECO:0000256" key="2">
    <source>
        <dbReference type="ARBA" id="ARBA00022640"/>
    </source>
</evidence>
<dbReference type="Pfam" id="PF01824">
    <property type="entry name" value="MatK_N"/>
    <property type="match status" value="1"/>
</dbReference>
<evidence type="ECO:0000256" key="7">
    <source>
        <dbReference type="RuleBase" id="RU004226"/>
    </source>
</evidence>
<evidence type="ECO:0000256" key="4">
    <source>
        <dbReference type="ARBA" id="ARBA00022694"/>
    </source>
</evidence>
<geneLocation type="chloroplast" evidence="11"/>
<dbReference type="EMBL" id="AY220440">
    <property type="protein sequence ID" value="AAP02923.1"/>
    <property type="molecule type" value="Genomic_DNA"/>
</dbReference>
<dbReference type="AlphaFoldDB" id="Q95DK4"/>
<dbReference type="InterPro" id="IPR024942">
    <property type="entry name" value="Maturase_MatK_N"/>
</dbReference>
<dbReference type="Pfam" id="PF01348">
    <property type="entry name" value="Intron_maturas2"/>
    <property type="match status" value="1"/>
</dbReference>
<name>Q95DK4_9MAGN</name>
<accession>Q95DK4</accession>
<evidence type="ECO:0000256" key="3">
    <source>
        <dbReference type="ARBA" id="ARBA00022664"/>
    </source>
</evidence>
<keyword evidence="2 7" id="KW-0934">Plastid</keyword>
<evidence type="ECO:0000313" key="10">
    <source>
        <dbReference type="EMBL" id="AAP02923.1"/>
    </source>
</evidence>
<dbReference type="EMBL" id="AB055548">
    <property type="protein sequence ID" value="BAB69529.1"/>
    <property type="molecule type" value="Genomic_DNA"/>
</dbReference>
<dbReference type="GO" id="GO:0009507">
    <property type="term" value="C:chloroplast"/>
    <property type="evidence" value="ECO:0007669"/>
    <property type="project" value="UniProtKB-SubCell"/>
</dbReference>
<keyword evidence="4 6" id="KW-0819">tRNA processing</keyword>
<evidence type="ECO:0000313" key="11">
    <source>
        <dbReference type="EMBL" id="BAB69529.1"/>
    </source>
</evidence>
<protein>
    <recommendedName>
        <fullName evidence="6">Maturase K</fullName>
    </recommendedName>
    <alternativeName>
        <fullName evidence="6">Intron maturase</fullName>
    </alternativeName>
</protein>
<dbReference type="GO" id="GO:0008033">
    <property type="term" value="P:tRNA processing"/>
    <property type="evidence" value="ECO:0007669"/>
    <property type="project" value="UniProtKB-KW"/>
</dbReference>
<keyword evidence="5 6" id="KW-0694">RNA-binding</keyword>
<dbReference type="PANTHER" id="PTHR34811:SF1">
    <property type="entry name" value="MATURASE K"/>
    <property type="match status" value="1"/>
</dbReference>
<evidence type="ECO:0000256" key="1">
    <source>
        <dbReference type="ARBA" id="ARBA00006621"/>
    </source>
</evidence>
<gene>
    <name evidence="6 11" type="primary">matK</name>
</gene>
<dbReference type="GO" id="GO:0006397">
    <property type="term" value="P:mRNA processing"/>
    <property type="evidence" value="ECO:0007669"/>
    <property type="project" value="UniProtKB-KW"/>
</dbReference>